<reference evidence="1 2" key="1">
    <citation type="submission" date="2020-03" db="EMBL/GenBank/DDBJ databases">
        <title>Soil Listeria distribution.</title>
        <authorList>
            <person name="Liao J."/>
            <person name="Wiedmann M."/>
        </authorList>
    </citation>
    <scope>NUCLEOTIDE SEQUENCE [LARGE SCALE GENOMIC DNA]</scope>
    <source>
        <strain evidence="1 2">FSL L7-0051</strain>
    </source>
</reference>
<dbReference type="Proteomes" id="UP000543005">
    <property type="component" value="Unassembled WGS sequence"/>
</dbReference>
<organism evidence="1 2">
    <name type="scientific">Listeria booriae</name>
    <dbReference type="NCBI Taxonomy" id="1552123"/>
    <lineage>
        <taxon>Bacteria</taxon>
        <taxon>Bacillati</taxon>
        <taxon>Bacillota</taxon>
        <taxon>Bacilli</taxon>
        <taxon>Bacillales</taxon>
        <taxon>Listeriaceae</taxon>
        <taxon>Listeria</taxon>
    </lineage>
</organism>
<dbReference type="RefSeq" id="WP_185629524.1">
    <property type="nucleotide sequence ID" value="NZ_JAARZT010000020.1"/>
</dbReference>
<evidence type="ECO:0000313" key="1">
    <source>
        <dbReference type="EMBL" id="MBC2293757.1"/>
    </source>
</evidence>
<dbReference type="EMBL" id="JAARZT010000020">
    <property type="protein sequence ID" value="MBC2293757.1"/>
    <property type="molecule type" value="Genomic_DNA"/>
</dbReference>
<evidence type="ECO:0000313" key="2">
    <source>
        <dbReference type="Proteomes" id="UP000543005"/>
    </source>
</evidence>
<gene>
    <name evidence="1" type="ORF">HCC36_11005</name>
</gene>
<dbReference type="AlphaFoldDB" id="A0A842GBT4"/>
<proteinExistence type="predicted"/>
<comment type="caution">
    <text evidence="1">The sequence shown here is derived from an EMBL/GenBank/DDBJ whole genome shotgun (WGS) entry which is preliminary data.</text>
</comment>
<protein>
    <submittedName>
        <fullName evidence="1">Capsid protein</fullName>
    </submittedName>
</protein>
<accession>A0A842GBT4</accession>
<sequence length="300" mass="34783">MPAVLNYATDYQQALQEPFRHMLQSAELWNSPSNNLIKWTGQKEVKLPKLIVNEGMKDRTRRIITGFEANYSNDWETYQLENERYWQTLVDPSDVDETNFVTTMSNITRVFNETQKIPEKDKYMFSNLFNKKKAINATDGIYEMTLTEANILRQFDDMMQKMDEEAVPSNRVLYVTPAISKIIKRADGLTRTFDVQGGAQVIDTRVNRLDEVELREVAPDRFKTLYNFSNGATDDPTAQQIQMMLIYIPSMCAPEKYSFAGFDEPRASTAGNFLYYEQLYNDVIVFKQRSNGIQFVIKPV</sequence>
<name>A0A842GBT4_9LIST</name>